<keyword evidence="1" id="KW-0175">Coiled coil</keyword>
<dbReference type="EMBL" id="MCGO01000024">
    <property type="protein sequence ID" value="ORY43670.1"/>
    <property type="molecule type" value="Genomic_DNA"/>
</dbReference>
<reference evidence="3 4" key="1">
    <citation type="submission" date="2016-07" db="EMBL/GenBank/DDBJ databases">
        <title>Pervasive Adenine N6-methylation of Active Genes in Fungi.</title>
        <authorList>
            <consortium name="DOE Joint Genome Institute"/>
            <person name="Mondo S.J."/>
            <person name="Dannebaum R.O."/>
            <person name="Kuo R.C."/>
            <person name="Labutti K."/>
            <person name="Haridas S."/>
            <person name="Kuo A."/>
            <person name="Salamov A."/>
            <person name="Ahrendt S.R."/>
            <person name="Lipzen A."/>
            <person name="Sullivan W."/>
            <person name="Andreopoulos W.B."/>
            <person name="Clum A."/>
            <person name="Lindquist E."/>
            <person name="Daum C."/>
            <person name="Ramamoorthy G.K."/>
            <person name="Gryganskyi A."/>
            <person name="Culley D."/>
            <person name="Magnuson J.K."/>
            <person name="James T.Y."/>
            <person name="O'Malley M.A."/>
            <person name="Stajich J.E."/>
            <person name="Spatafora J.W."/>
            <person name="Visel A."/>
            <person name="Grigoriev I.V."/>
        </authorList>
    </citation>
    <scope>NUCLEOTIDE SEQUENCE [LARGE SCALE GENOMIC DNA]</scope>
    <source>
        <strain evidence="3 4">JEL800</strain>
    </source>
</reference>
<evidence type="ECO:0000256" key="1">
    <source>
        <dbReference type="SAM" id="Coils"/>
    </source>
</evidence>
<evidence type="ECO:0000313" key="3">
    <source>
        <dbReference type="EMBL" id="ORY43670.1"/>
    </source>
</evidence>
<name>A0A1Y2C9G0_9FUNG</name>
<accession>A0A1Y2C9G0</accession>
<feature type="compositionally biased region" description="Basic residues" evidence="2">
    <location>
        <begin position="1287"/>
        <end position="1297"/>
    </location>
</feature>
<evidence type="ECO:0000313" key="4">
    <source>
        <dbReference type="Proteomes" id="UP000193642"/>
    </source>
</evidence>
<dbReference type="Proteomes" id="UP000193642">
    <property type="component" value="Unassembled WGS sequence"/>
</dbReference>
<dbReference type="OrthoDB" id="10277428at2759"/>
<keyword evidence="4" id="KW-1185">Reference proteome</keyword>
<feature type="region of interest" description="Disordered" evidence="2">
    <location>
        <begin position="1253"/>
        <end position="1297"/>
    </location>
</feature>
<proteinExistence type="predicted"/>
<evidence type="ECO:0000256" key="2">
    <source>
        <dbReference type="SAM" id="MobiDB-lite"/>
    </source>
</evidence>
<feature type="region of interest" description="Disordered" evidence="2">
    <location>
        <begin position="1180"/>
        <end position="1218"/>
    </location>
</feature>
<gene>
    <name evidence="3" type="ORF">BCR33DRAFT_819066</name>
</gene>
<protein>
    <submittedName>
        <fullName evidence="3">Uncharacterized protein</fullName>
    </submittedName>
</protein>
<feature type="compositionally biased region" description="Polar residues" evidence="2">
    <location>
        <begin position="1258"/>
        <end position="1273"/>
    </location>
</feature>
<feature type="compositionally biased region" description="Basic and acidic residues" evidence="2">
    <location>
        <begin position="1277"/>
        <end position="1286"/>
    </location>
</feature>
<feature type="coiled-coil region" evidence="1">
    <location>
        <begin position="192"/>
        <end position="238"/>
    </location>
</feature>
<comment type="caution">
    <text evidence="3">The sequence shown here is derived from an EMBL/GenBank/DDBJ whole genome shotgun (WGS) entry which is preliminary data.</text>
</comment>
<sequence>MYIDQNTGIHYYEVSSLRKLCPELPNRLPPALKTKLEAKGALRLLQVGRDAFHNYLTFSGVLEYVRHFGSQILGCLMIVDGRDAILTLLNACFNIVPESCKLYVSLNEEISVLRRSMLHSETQFTMTLSELRYQLLQANKSIEEYRTLSVSLQNRELAQAVEVGLDLQQRNANLQLTIKHQQETLCSNSLELKQWNEQMRGMEAKILSLQQELAKCQLSQLGQHVKRLENERQQYQELCAVRVRRIDELERRLLPFETVFKSSAGAHLFKNIIAVSELDKVDARKNPRMELLELASLALSKNVLNDSRLIWDFIYSQIKFYTLESLHGPAVFNQLFSPRLLLFLDKFFARCGKAAYDYWRGMGTDGERTPQNFNGFVWLPHSRTMQNRFAQAAGSLQYIGYDETIGNLIAAQFHTIATDVRGKGREIMGILGSDEKDIGIVDTAIEIINGQKKVRGTQDLGGYEEEFQSWIIPDYVTSLSDLENLLNDLWKLFKKIAEFLEGNAHPVDFRTAFSDPSQSILSLSTKLRTCLSKLASIIPSRLADALKARDSRRNDNAANNKTQFNALLTLQRLETLVKDYEGCSTSIDLTLNKLADCEAELMDTSQSLAKEYSDYGLTAAHQTISRKKEVYLRVLEEAVSLNERIHLLVAKRAHKLAVYSLSDTQRRLNQPIALFYVDTVTEQQSRLIENRILHICRDKNIPVILSVYDGASHSLVQRAGDSGETPTTLTSLAASIAKDIDKRFKGNGKTVQMKNELLPLSLTLLKNASWIHFSNHRARKWLCAPPISISVQSMPLDQLFDFLDTVVRNSEQVLDTPSWILFRDRIVNSKLNWGDISFNFDQWLESLELEEMNLFDNDRNQIWGPFFFSYMSTICRFDTLKMHETREWLVRHIFLETVRAEPFWLDHFYKPAQNPASPNDKIWKAIDPPHWMKRLATQLSGDNTGYKDFADHDLFLQIANTLETKLIPLFFTKHRDKQNVPDAFTLFGKDVQLKASELGFRKVAGMLNLIQRLYEACDGSGLSACDRDRRFDEFLEWADVHYFPDVFGCIPSDRVPARPQGDRDIPENIPFEWENKGLPSELMEAIVSFVEVRNQIKAYLESCAVNNPASVLAVLIERAMGTNNLETEMSVLRMFEGILTCGRVSQIDPIKAHLSVRKYRYAQLLRLRFGSDEDPGYIEAPSRGRSYISHTNDESRWEAEEGEPDTINSNRHSKDTTADKIANSSALAIRELTIRDKHRLNFNAAILTSELPVEEQSENSILGNLKSSENMQPTKRKLPESFEKGSKSKKGRGKENK</sequence>
<organism evidence="3 4">
    <name type="scientific">Rhizoclosmatium globosum</name>
    <dbReference type="NCBI Taxonomy" id="329046"/>
    <lineage>
        <taxon>Eukaryota</taxon>
        <taxon>Fungi</taxon>
        <taxon>Fungi incertae sedis</taxon>
        <taxon>Chytridiomycota</taxon>
        <taxon>Chytridiomycota incertae sedis</taxon>
        <taxon>Chytridiomycetes</taxon>
        <taxon>Chytridiales</taxon>
        <taxon>Chytriomycetaceae</taxon>
        <taxon>Rhizoclosmatium</taxon>
    </lineage>
</organism>